<evidence type="ECO:0000259" key="6">
    <source>
        <dbReference type="Pfam" id="PF02826"/>
    </source>
</evidence>
<dbReference type="InParanoid" id="A0A540VKX7"/>
<comment type="caution">
    <text evidence="7">The sequence shown here is derived from an EMBL/GenBank/DDBJ whole genome shotgun (WGS) entry which is preliminary data.</text>
</comment>
<dbReference type="PANTHER" id="PTHR42789:SF1">
    <property type="entry name" value="D-ISOMER SPECIFIC 2-HYDROXYACID DEHYDROGENASE FAMILY PROTEIN (AFU_ORTHOLOGUE AFUA_6G10090)"/>
    <property type="match status" value="1"/>
</dbReference>
<dbReference type="InterPro" id="IPR006139">
    <property type="entry name" value="D-isomer_2_OHA_DH_cat_dom"/>
</dbReference>
<keyword evidence="8" id="KW-1185">Reference proteome</keyword>
<dbReference type="Gene3D" id="3.40.50.720">
    <property type="entry name" value="NAD(P)-binding Rossmann-like Domain"/>
    <property type="match status" value="2"/>
</dbReference>
<evidence type="ECO:0000259" key="5">
    <source>
        <dbReference type="Pfam" id="PF00389"/>
    </source>
</evidence>
<dbReference type="SUPFAM" id="SSF52283">
    <property type="entry name" value="Formate/glycerate dehydrogenase catalytic domain-like"/>
    <property type="match status" value="1"/>
</dbReference>
<dbReference type="InterPro" id="IPR050857">
    <property type="entry name" value="D-2-hydroxyacid_DH"/>
</dbReference>
<name>A0A540VKX7_9CHLR</name>
<evidence type="ECO:0000256" key="4">
    <source>
        <dbReference type="RuleBase" id="RU003719"/>
    </source>
</evidence>
<proteinExistence type="inferred from homology"/>
<dbReference type="GO" id="GO:0051287">
    <property type="term" value="F:NAD binding"/>
    <property type="evidence" value="ECO:0007669"/>
    <property type="project" value="InterPro"/>
</dbReference>
<keyword evidence="3" id="KW-0520">NAD</keyword>
<dbReference type="CDD" id="cd12167">
    <property type="entry name" value="2-Hacid_dh_8"/>
    <property type="match status" value="1"/>
</dbReference>
<dbReference type="Pfam" id="PF02826">
    <property type="entry name" value="2-Hacid_dh_C"/>
    <property type="match status" value="1"/>
</dbReference>
<dbReference type="EMBL" id="VIGC01000003">
    <property type="protein sequence ID" value="TQE97419.1"/>
    <property type="molecule type" value="Genomic_DNA"/>
</dbReference>
<dbReference type="Pfam" id="PF00389">
    <property type="entry name" value="2-Hacid_dh"/>
    <property type="match status" value="1"/>
</dbReference>
<dbReference type="Proteomes" id="UP000317371">
    <property type="component" value="Unassembled WGS sequence"/>
</dbReference>
<dbReference type="RefSeq" id="WP_141608612.1">
    <property type="nucleotide sequence ID" value="NZ_VIGC02000003.1"/>
</dbReference>
<keyword evidence="2 4" id="KW-0560">Oxidoreductase</keyword>
<evidence type="ECO:0000256" key="2">
    <source>
        <dbReference type="ARBA" id="ARBA00023002"/>
    </source>
</evidence>
<accession>A0A540VKX7</accession>
<organism evidence="7 8">
    <name type="scientific">Litorilinea aerophila</name>
    <dbReference type="NCBI Taxonomy" id="1204385"/>
    <lineage>
        <taxon>Bacteria</taxon>
        <taxon>Bacillati</taxon>
        <taxon>Chloroflexota</taxon>
        <taxon>Caldilineae</taxon>
        <taxon>Caldilineales</taxon>
        <taxon>Caldilineaceae</taxon>
        <taxon>Litorilinea</taxon>
    </lineage>
</organism>
<feature type="domain" description="D-isomer specific 2-hydroxyacid dehydrogenase catalytic" evidence="5">
    <location>
        <begin position="32"/>
        <end position="322"/>
    </location>
</feature>
<evidence type="ECO:0000256" key="1">
    <source>
        <dbReference type="ARBA" id="ARBA00005854"/>
    </source>
</evidence>
<evidence type="ECO:0000313" key="8">
    <source>
        <dbReference type="Proteomes" id="UP000317371"/>
    </source>
</evidence>
<evidence type="ECO:0000313" key="7">
    <source>
        <dbReference type="EMBL" id="TQE97419.1"/>
    </source>
</evidence>
<evidence type="ECO:0000256" key="3">
    <source>
        <dbReference type="ARBA" id="ARBA00023027"/>
    </source>
</evidence>
<sequence length="332" mass="36367">MEKPVVAITIGQAHYRRMMSPAAWEKLASFAQVIHHPKPEPATKADLLALLPPADACITSWDVAPLDAEVLAAAPRLRAMAHMGGSVKRFVSDAVWQRGIHVTSAAPALARDVAETTLGLMIVGAKRIWPLAQHVRQGGWRDSPHWPSRELHSCTVGLVGAGQVGRQVLELLRPFRSRVLLYDPFVEAQEAARLGAALVSLDDLLRQTDIISLHAPAKPDTYHLLDARRLALIRDGAVLINTARGSLIDESALIQELSRGRFFAFLDVTDPEPPAADSPLRRLPNVVVTPHLAGCIEDCTHMGEMAVEELRRFFAGEPPIYAITPEMFTRIS</sequence>
<gene>
    <name evidence="7" type="ORF">FKZ61_03110</name>
</gene>
<dbReference type="PANTHER" id="PTHR42789">
    <property type="entry name" value="D-ISOMER SPECIFIC 2-HYDROXYACID DEHYDROGENASE FAMILY PROTEIN (AFU_ORTHOLOGUE AFUA_6G10090)"/>
    <property type="match status" value="1"/>
</dbReference>
<dbReference type="AlphaFoldDB" id="A0A540VKX7"/>
<dbReference type="GO" id="GO:0016616">
    <property type="term" value="F:oxidoreductase activity, acting on the CH-OH group of donors, NAD or NADP as acceptor"/>
    <property type="evidence" value="ECO:0007669"/>
    <property type="project" value="InterPro"/>
</dbReference>
<feature type="domain" description="D-isomer specific 2-hydroxyacid dehydrogenase NAD-binding" evidence="6">
    <location>
        <begin position="118"/>
        <end position="293"/>
    </location>
</feature>
<dbReference type="OrthoDB" id="9805416at2"/>
<reference evidence="7 8" key="1">
    <citation type="submission" date="2019-06" db="EMBL/GenBank/DDBJ databases">
        <title>Genome sequence of Litorilinea aerophila BAA-2444.</title>
        <authorList>
            <person name="Maclea K.S."/>
            <person name="Maurais E.G."/>
            <person name="Iannazzi L.C."/>
        </authorList>
    </citation>
    <scope>NUCLEOTIDE SEQUENCE [LARGE SCALE GENOMIC DNA]</scope>
    <source>
        <strain evidence="7 8">ATCC BAA-2444</strain>
    </source>
</reference>
<comment type="similarity">
    <text evidence="1 4">Belongs to the D-isomer specific 2-hydroxyacid dehydrogenase family.</text>
</comment>
<dbReference type="SUPFAM" id="SSF51735">
    <property type="entry name" value="NAD(P)-binding Rossmann-fold domains"/>
    <property type="match status" value="1"/>
</dbReference>
<dbReference type="InterPro" id="IPR036291">
    <property type="entry name" value="NAD(P)-bd_dom_sf"/>
</dbReference>
<protein>
    <submittedName>
        <fullName evidence="7">Hydroxyacid dehydrogenase</fullName>
    </submittedName>
</protein>
<dbReference type="InterPro" id="IPR006140">
    <property type="entry name" value="D-isomer_DH_NAD-bd"/>
</dbReference>